<accession>A0ABP0HWP2</accession>
<dbReference type="EMBL" id="CAXAMM010002080">
    <property type="protein sequence ID" value="CAK8994620.1"/>
    <property type="molecule type" value="Genomic_DNA"/>
</dbReference>
<dbReference type="PANTHER" id="PTHR12064">
    <property type="entry name" value="METAL TRANSPORTER CNNM"/>
    <property type="match status" value="1"/>
</dbReference>
<organism evidence="1 2">
    <name type="scientific">Durusdinium trenchii</name>
    <dbReference type="NCBI Taxonomy" id="1381693"/>
    <lineage>
        <taxon>Eukaryota</taxon>
        <taxon>Sar</taxon>
        <taxon>Alveolata</taxon>
        <taxon>Dinophyceae</taxon>
        <taxon>Suessiales</taxon>
        <taxon>Symbiodiniaceae</taxon>
        <taxon>Durusdinium</taxon>
    </lineage>
</organism>
<name>A0ABP0HWP2_9DINO</name>
<evidence type="ECO:0000313" key="2">
    <source>
        <dbReference type="Proteomes" id="UP001642464"/>
    </source>
</evidence>
<dbReference type="InterPro" id="IPR045095">
    <property type="entry name" value="ACDP"/>
</dbReference>
<sequence length="550" mass="61094">MKKHAVLLLTSAVGVAAETWNCTVAQESPAHLHLNCSGQLFVPMHHSDKPPAFTEVWFLMCGCAFGCILCAALAAGLTLGLTSMEEFELKVLCNHLVDEIEPNATPRSRLAAQTKLEHDQSCAKRILPLISGTFMQTNKGSWAHAVDPTNEHYLLVTLLLLNATANEALPLFLNRLVPSWMACLLSVTVVLFFGEIIPSAVFTGPRQLSLAAALSPLVGFAKRLFVPIVLPISLMLDKVLGHNEDPYSRAQIKALIRTVHSQESNLEIDEANMLQGVLEMHHKKAQDIASPFKDAKMVPHDQLLTEDCVKEIMDWGHSRLFLYRRDASNPERRDDIMGVVLVKKLIGIAVADPHGTHGPESKYRIGNLLHAVKRPVVLSPNENLLATLNKFQSGTCHLAMISSKPEICLEALCSHATIPEDARPTMFCSLEDVIEEMLKEEIYDEEDKELQRHAPVQGEDSSPARRARNLMPNIKVGRRFENRFRRSMSDCAKTDWDEEDVEEGPSNPVANRKATKGSGSNLQNWKAFTELPKKMSEHIGGESNAPYTRM</sequence>
<dbReference type="Pfam" id="PF01595">
    <property type="entry name" value="CNNM"/>
    <property type="match status" value="1"/>
</dbReference>
<protein>
    <submittedName>
        <fullName evidence="1">DUF21 domain-containing protein At5g52790 (CBS domain-containing protein CBSDUF5)</fullName>
    </submittedName>
</protein>
<gene>
    <name evidence="1" type="ORF">SCF082_LOCUS4006</name>
</gene>
<dbReference type="PROSITE" id="PS51846">
    <property type="entry name" value="CNNM"/>
    <property type="match status" value="1"/>
</dbReference>
<dbReference type="Proteomes" id="UP001642464">
    <property type="component" value="Unassembled WGS sequence"/>
</dbReference>
<dbReference type="PANTHER" id="PTHR12064:SF97">
    <property type="entry name" value="METAL TRANSPORTER CNNM-5"/>
    <property type="match status" value="1"/>
</dbReference>
<reference evidence="1 2" key="1">
    <citation type="submission" date="2024-02" db="EMBL/GenBank/DDBJ databases">
        <authorList>
            <person name="Chen Y."/>
            <person name="Shah S."/>
            <person name="Dougan E. K."/>
            <person name="Thang M."/>
            <person name="Chan C."/>
        </authorList>
    </citation>
    <scope>NUCLEOTIDE SEQUENCE [LARGE SCALE GENOMIC DNA]</scope>
</reference>
<dbReference type="InterPro" id="IPR002550">
    <property type="entry name" value="CNNM"/>
</dbReference>
<keyword evidence="2" id="KW-1185">Reference proteome</keyword>
<dbReference type="InterPro" id="IPR046342">
    <property type="entry name" value="CBS_dom_sf"/>
</dbReference>
<proteinExistence type="predicted"/>
<comment type="caution">
    <text evidence="1">The sequence shown here is derived from an EMBL/GenBank/DDBJ whole genome shotgun (WGS) entry which is preliminary data.</text>
</comment>
<dbReference type="Gene3D" id="3.10.580.10">
    <property type="entry name" value="CBS-domain"/>
    <property type="match status" value="1"/>
</dbReference>
<evidence type="ECO:0000313" key="1">
    <source>
        <dbReference type="EMBL" id="CAK8994620.1"/>
    </source>
</evidence>